<proteinExistence type="predicted"/>
<dbReference type="RefSeq" id="WP_161141212.1">
    <property type="nucleotide sequence ID" value="NZ_SPKJ01000051.1"/>
</dbReference>
<dbReference type="AlphaFoldDB" id="A0A964T667"/>
<reference evidence="2" key="1">
    <citation type="submission" date="2019-03" db="EMBL/GenBank/DDBJ databases">
        <title>Afifella sp. nov., isolated from activated sludge.</title>
        <authorList>
            <person name="Li Q."/>
            <person name="Liu Y."/>
        </authorList>
    </citation>
    <scope>NUCLEOTIDE SEQUENCE</scope>
    <source>
        <strain evidence="2">L72</strain>
    </source>
</reference>
<sequence>MAMRKTHPGWLSASLLVIAAGLVAREHGPAGREHAESRPPPVWTSGVETDAEGREIRWAAIESEPEADGTTSSPAPLLGVACGPDTGMIFIDAGPEPAGAAEPEPPPEPRTCTVTSRDMTLLTTRHMFGTGGGISVLVTGIDNAIRVSDPDCAAWNESVKARWAALPRVAIAASRGRRLIPLQIPGHFEELYAGELPAWRASVLGRRVLALMQVDSDRNRLIAALPEADSVTVSRDGKARGFSMEGAAEAIRTVASFCPDRPAYRVVEPPPGSGDGLFDALHRRNPL</sequence>
<gene>
    <name evidence="2" type="ORF">E4O86_14210</name>
</gene>
<protein>
    <submittedName>
        <fullName evidence="2">Uncharacterized protein</fullName>
    </submittedName>
</protein>
<feature type="compositionally biased region" description="Basic and acidic residues" evidence="1">
    <location>
        <begin position="28"/>
        <end position="37"/>
    </location>
</feature>
<accession>A0A964T667</accession>
<evidence type="ECO:0000256" key="1">
    <source>
        <dbReference type="SAM" id="MobiDB-lite"/>
    </source>
</evidence>
<name>A0A964T667_9HYPH</name>
<feature type="region of interest" description="Disordered" evidence="1">
    <location>
        <begin position="28"/>
        <end position="47"/>
    </location>
</feature>
<dbReference type="Proteomes" id="UP000773614">
    <property type="component" value="Unassembled WGS sequence"/>
</dbReference>
<evidence type="ECO:0000313" key="3">
    <source>
        <dbReference type="Proteomes" id="UP000773614"/>
    </source>
</evidence>
<keyword evidence="3" id="KW-1185">Reference proteome</keyword>
<organism evidence="2 3">
    <name type="scientific">Propylenella binzhouense</name>
    <dbReference type="NCBI Taxonomy" id="2555902"/>
    <lineage>
        <taxon>Bacteria</taxon>
        <taxon>Pseudomonadati</taxon>
        <taxon>Pseudomonadota</taxon>
        <taxon>Alphaproteobacteria</taxon>
        <taxon>Hyphomicrobiales</taxon>
        <taxon>Propylenellaceae</taxon>
        <taxon>Propylenella</taxon>
    </lineage>
</organism>
<comment type="caution">
    <text evidence="2">The sequence shown here is derived from an EMBL/GenBank/DDBJ whole genome shotgun (WGS) entry which is preliminary data.</text>
</comment>
<dbReference type="EMBL" id="SPKJ01000051">
    <property type="protein sequence ID" value="MYZ48865.1"/>
    <property type="molecule type" value="Genomic_DNA"/>
</dbReference>
<evidence type="ECO:0000313" key="2">
    <source>
        <dbReference type="EMBL" id="MYZ48865.1"/>
    </source>
</evidence>